<gene>
    <name evidence="2" type="ORF">Acr_28g0005150</name>
</gene>
<name>A0A7J0H9L0_9ERIC</name>
<dbReference type="Proteomes" id="UP000585474">
    <property type="component" value="Unassembled WGS sequence"/>
</dbReference>
<organism evidence="2 3">
    <name type="scientific">Actinidia rufa</name>
    <dbReference type="NCBI Taxonomy" id="165716"/>
    <lineage>
        <taxon>Eukaryota</taxon>
        <taxon>Viridiplantae</taxon>
        <taxon>Streptophyta</taxon>
        <taxon>Embryophyta</taxon>
        <taxon>Tracheophyta</taxon>
        <taxon>Spermatophyta</taxon>
        <taxon>Magnoliopsida</taxon>
        <taxon>eudicotyledons</taxon>
        <taxon>Gunneridae</taxon>
        <taxon>Pentapetalae</taxon>
        <taxon>asterids</taxon>
        <taxon>Ericales</taxon>
        <taxon>Actinidiaceae</taxon>
        <taxon>Actinidia</taxon>
    </lineage>
</organism>
<dbReference type="EMBL" id="BJWL01000028">
    <property type="protein sequence ID" value="GFZ19810.1"/>
    <property type="molecule type" value="Genomic_DNA"/>
</dbReference>
<evidence type="ECO:0000313" key="3">
    <source>
        <dbReference type="Proteomes" id="UP000585474"/>
    </source>
</evidence>
<protein>
    <submittedName>
        <fullName evidence="2">Uncharacterized protein</fullName>
    </submittedName>
</protein>
<reference evidence="2 3" key="1">
    <citation type="submission" date="2019-07" db="EMBL/GenBank/DDBJ databases">
        <title>De Novo Assembly of kiwifruit Actinidia rufa.</title>
        <authorList>
            <person name="Sugita-Konishi S."/>
            <person name="Sato K."/>
            <person name="Mori E."/>
            <person name="Abe Y."/>
            <person name="Kisaki G."/>
            <person name="Hamano K."/>
            <person name="Suezawa K."/>
            <person name="Otani M."/>
            <person name="Fukuda T."/>
            <person name="Manabe T."/>
            <person name="Gomi K."/>
            <person name="Tabuchi M."/>
            <person name="Akimitsu K."/>
            <person name="Kataoka I."/>
        </authorList>
    </citation>
    <scope>NUCLEOTIDE SEQUENCE [LARGE SCALE GENOMIC DNA]</scope>
    <source>
        <strain evidence="3">cv. Fuchu</strain>
    </source>
</reference>
<accession>A0A7J0H9L0</accession>
<keyword evidence="3" id="KW-1185">Reference proteome</keyword>
<proteinExistence type="predicted"/>
<dbReference type="AlphaFoldDB" id="A0A7J0H9L0"/>
<evidence type="ECO:0000256" key="1">
    <source>
        <dbReference type="SAM" id="MobiDB-lite"/>
    </source>
</evidence>
<evidence type="ECO:0000313" key="2">
    <source>
        <dbReference type="EMBL" id="GFZ19810.1"/>
    </source>
</evidence>
<dbReference type="OrthoDB" id="1750920at2759"/>
<comment type="caution">
    <text evidence="2">The sequence shown here is derived from an EMBL/GenBank/DDBJ whole genome shotgun (WGS) entry which is preliminary data.</text>
</comment>
<sequence>MALNWDQLLVHDDVALAQFRANHNIPDNVLIERPGPNEDANLVEGEDNRIPVPNLVDPLGWAQFPLGPLLKKIMVLCRLTFMQVKRKLPVEGLGWPLRIGGILELWSPTFVVVELGKQDVADLAMEGLEEFKDRMIMQGVIVHARDEAEATLEQMNKALEDLSSFRNWLSGNKLGGGEGEGVVGAEGENANEGTTHRKSS</sequence>
<feature type="region of interest" description="Disordered" evidence="1">
    <location>
        <begin position="177"/>
        <end position="200"/>
    </location>
</feature>